<feature type="transmembrane region" description="Helical" evidence="1">
    <location>
        <begin position="44"/>
        <end position="64"/>
    </location>
</feature>
<comment type="subcellular location">
    <subcellularLocation>
        <location evidence="1">Endoplasmic reticulum membrane</location>
        <topology evidence="1">Multi-pass membrane protein</topology>
    </subcellularLocation>
</comment>
<keyword evidence="3" id="KW-1185">Reference proteome</keyword>
<comment type="caution">
    <text evidence="1">Lacks conserved residue(s) required for the propagation of feature annotation.</text>
</comment>
<dbReference type="AlphaFoldDB" id="A0AAV3PPX2"/>
<dbReference type="GO" id="GO:0006888">
    <property type="term" value="P:endoplasmic reticulum to Golgi vesicle-mediated transport"/>
    <property type="evidence" value="ECO:0007669"/>
    <property type="project" value="UniProtKB-UniRule"/>
</dbReference>
<comment type="function">
    <text evidence="1">May play a role in anterograde transport of membrane proteins from the endoplasmic reticulum to the Golgi.</text>
</comment>
<dbReference type="Proteomes" id="UP001454036">
    <property type="component" value="Unassembled WGS sequence"/>
</dbReference>
<organism evidence="2 3">
    <name type="scientific">Lithospermum erythrorhizon</name>
    <name type="common">Purple gromwell</name>
    <name type="synonym">Lithospermum officinale var. erythrorhizon</name>
    <dbReference type="NCBI Taxonomy" id="34254"/>
    <lineage>
        <taxon>Eukaryota</taxon>
        <taxon>Viridiplantae</taxon>
        <taxon>Streptophyta</taxon>
        <taxon>Embryophyta</taxon>
        <taxon>Tracheophyta</taxon>
        <taxon>Spermatophyta</taxon>
        <taxon>Magnoliopsida</taxon>
        <taxon>eudicotyledons</taxon>
        <taxon>Gunneridae</taxon>
        <taxon>Pentapetalae</taxon>
        <taxon>asterids</taxon>
        <taxon>lamiids</taxon>
        <taxon>Boraginales</taxon>
        <taxon>Boraginaceae</taxon>
        <taxon>Boraginoideae</taxon>
        <taxon>Lithospermeae</taxon>
        <taxon>Lithospermum</taxon>
    </lineage>
</organism>
<keyword evidence="1" id="KW-1133">Transmembrane helix</keyword>
<dbReference type="PANTHER" id="PTHR12701">
    <property type="entry name" value="BCR-ASSOCIATED PROTEIN, BAP"/>
    <property type="match status" value="1"/>
</dbReference>
<dbReference type="GO" id="GO:0070973">
    <property type="term" value="P:protein localization to endoplasmic reticulum exit site"/>
    <property type="evidence" value="ECO:0007669"/>
    <property type="project" value="UniProtKB-UniRule"/>
</dbReference>
<dbReference type="InterPro" id="IPR008417">
    <property type="entry name" value="BAP29/BAP31"/>
</dbReference>
<gene>
    <name evidence="2" type="ORF">LIER_37704</name>
</gene>
<evidence type="ECO:0000313" key="3">
    <source>
        <dbReference type="Proteomes" id="UP001454036"/>
    </source>
</evidence>
<name>A0AAV3PPX2_LITER</name>
<keyword evidence="1" id="KW-0813">Transport</keyword>
<dbReference type="PANTHER" id="PTHR12701:SF36">
    <property type="entry name" value="ENDOPLASMIC RETICULUM TRANSMEMBRANE PROTEIN"/>
    <property type="match status" value="1"/>
</dbReference>
<keyword evidence="1" id="KW-0256">Endoplasmic reticulum</keyword>
<keyword evidence="1" id="KW-0472">Membrane</keyword>
<protein>
    <recommendedName>
        <fullName evidence="1">Endoplasmic reticulum transmembrane protein</fullName>
    </recommendedName>
</protein>
<comment type="caution">
    <text evidence="2">The sequence shown here is derived from an EMBL/GenBank/DDBJ whole genome shotgun (WGS) entry which is preliminary data.</text>
</comment>
<evidence type="ECO:0000256" key="1">
    <source>
        <dbReference type="RuleBase" id="RU367026"/>
    </source>
</evidence>
<dbReference type="GO" id="GO:0006886">
    <property type="term" value="P:intracellular protein transport"/>
    <property type="evidence" value="ECO:0007669"/>
    <property type="project" value="UniProtKB-UniRule"/>
</dbReference>
<keyword evidence="1" id="KW-0653">Protein transport</keyword>
<proteinExistence type="inferred from homology"/>
<accession>A0AAV3PPX2</accession>
<comment type="similarity">
    <text evidence="1">Belongs to the BCAP29/BCAP31 family.</text>
</comment>
<sequence>MIIQPLFFLVFVEIIVILTLLFRTPLRRPLITVLDALKKGRGPVISTTIGVTLLVVLISILFNVTKLQTRAKDSGNLNPTDQLLLAYHILEASLLG</sequence>
<reference evidence="2 3" key="1">
    <citation type="submission" date="2024-01" db="EMBL/GenBank/DDBJ databases">
        <title>The complete chloroplast genome sequence of Lithospermum erythrorhizon: insights into the phylogenetic relationship among Boraginaceae species and the maternal lineages of purple gromwells.</title>
        <authorList>
            <person name="Okada T."/>
            <person name="Watanabe K."/>
        </authorList>
    </citation>
    <scope>NUCLEOTIDE SEQUENCE [LARGE SCALE GENOMIC DNA]</scope>
</reference>
<dbReference type="EMBL" id="BAABME010018380">
    <property type="protein sequence ID" value="GAA0153609.1"/>
    <property type="molecule type" value="Genomic_DNA"/>
</dbReference>
<evidence type="ECO:0000313" key="2">
    <source>
        <dbReference type="EMBL" id="GAA0153609.1"/>
    </source>
</evidence>
<dbReference type="GO" id="GO:0005789">
    <property type="term" value="C:endoplasmic reticulum membrane"/>
    <property type="evidence" value="ECO:0007669"/>
    <property type="project" value="UniProtKB-SubCell"/>
</dbReference>
<keyword evidence="1" id="KW-0931">ER-Golgi transport</keyword>
<keyword evidence="1" id="KW-0812">Transmembrane</keyword>
<feature type="transmembrane region" description="Helical" evidence="1">
    <location>
        <begin position="6"/>
        <end position="23"/>
    </location>
</feature>